<feature type="transmembrane region" description="Helical" evidence="1">
    <location>
        <begin position="153"/>
        <end position="175"/>
    </location>
</feature>
<feature type="transmembrane region" description="Helical" evidence="1">
    <location>
        <begin position="12"/>
        <end position="32"/>
    </location>
</feature>
<organism evidence="2 3">
    <name type="scientific">Achromobacter spanius</name>
    <dbReference type="NCBI Taxonomy" id="217203"/>
    <lineage>
        <taxon>Bacteria</taxon>
        <taxon>Pseudomonadati</taxon>
        <taxon>Pseudomonadota</taxon>
        <taxon>Betaproteobacteria</taxon>
        <taxon>Burkholderiales</taxon>
        <taxon>Alcaligenaceae</taxon>
        <taxon>Achromobacter</taxon>
    </lineage>
</organism>
<dbReference type="RefSeq" id="WP_268081850.1">
    <property type="nucleotide sequence ID" value="NZ_CP106885.1"/>
</dbReference>
<keyword evidence="1" id="KW-0812">Transmembrane</keyword>
<gene>
    <name evidence="2" type="ORF">P8T11_11370</name>
</gene>
<keyword evidence="1" id="KW-1133">Transmembrane helix</keyword>
<keyword evidence="1" id="KW-0472">Membrane</keyword>
<dbReference type="Proteomes" id="UP001214170">
    <property type="component" value="Chromosome"/>
</dbReference>
<keyword evidence="3" id="KW-1185">Reference proteome</keyword>
<sequence length="299" mass="34256">MALRPHVKERVQFLFEATIWVIAPFTWLMYATATGLNKADDWIRSTTVMVPFAYLIAIPVLYALVFGTLPIAHIRAHRRGLRSFQFLAGSEYAENIGMSFNRVAESDEERAANQKHDKAVRKLVHIREHAHLRFLSDLTRQSKIVADNVRTRAGLFLLGGIVIAFSGVGFFYAQTPRTYTGKELSEILATLAPNFGVLFFIEFIALFMFRQYRPLMDEFRHYEAIQRRREEVGALLSLLEEHDVEVNPLELAREGFYFSIGELLENGETTALLETRKLDRDEAVGLWSKVIDALPRMKS</sequence>
<protein>
    <submittedName>
        <fullName evidence="2">Uncharacterized protein</fullName>
    </submittedName>
</protein>
<feature type="transmembrane region" description="Helical" evidence="1">
    <location>
        <begin position="52"/>
        <end position="72"/>
    </location>
</feature>
<accession>A0ABY8H076</accession>
<name>A0ABY8H076_9BURK</name>
<evidence type="ECO:0000313" key="2">
    <source>
        <dbReference type="EMBL" id="WFP10432.1"/>
    </source>
</evidence>
<dbReference type="EMBL" id="CP121261">
    <property type="protein sequence ID" value="WFP10432.1"/>
    <property type="molecule type" value="Genomic_DNA"/>
</dbReference>
<evidence type="ECO:0000313" key="3">
    <source>
        <dbReference type="Proteomes" id="UP001214170"/>
    </source>
</evidence>
<evidence type="ECO:0000256" key="1">
    <source>
        <dbReference type="SAM" id="Phobius"/>
    </source>
</evidence>
<reference evidence="2 3" key="1">
    <citation type="submission" date="2023-03" db="EMBL/GenBank/DDBJ databases">
        <title>Achromobacter spanius LIG8.</title>
        <authorList>
            <person name="Shrestha S."/>
        </authorList>
    </citation>
    <scope>NUCLEOTIDE SEQUENCE [LARGE SCALE GENOMIC DNA]</scope>
    <source>
        <strain evidence="2 3">LIG8</strain>
    </source>
</reference>
<feature type="transmembrane region" description="Helical" evidence="1">
    <location>
        <begin position="187"/>
        <end position="209"/>
    </location>
</feature>
<proteinExistence type="predicted"/>